<keyword evidence="5" id="KW-0670">Pyruvate</keyword>
<dbReference type="InterPro" id="IPR040442">
    <property type="entry name" value="Pyrv_kinase-like_dom_sf"/>
</dbReference>
<organism evidence="5 6">
    <name type="scientific">Paenibacillus polymyxa</name>
    <name type="common">Bacillus polymyxa</name>
    <dbReference type="NCBI Taxonomy" id="1406"/>
    <lineage>
        <taxon>Bacteria</taxon>
        <taxon>Bacillati</taxon>
        <taxon>Bacillota</taxon>
        <taxon>Bacilli</taxon>
        <taxon>Bacillales</taxon>
        <taxon>Paenibacillaceae</taxon>
        <taxon>Paenibacillus</taxon>
    </lineage>
</organism>
<name>A0A378XXN5_PAEPO</name>
<dbReference type="InterPro" id="IPR025877">
    <property type="entry name" value="MobA-like_NTP_Trfase"/>
</dbReference>
<dbReference type="GO" id="GO:0016779">
    <property type="term" value="F:nucleotidyltransferase activity"/>
    <property type="evidence" value="ECO:0007669"/>
    <property type="project" value="UniProtKB-ARBA"/>
</dbReference>
<keyword evidence="5" id="KW-0378">Hydrolase</keyword>
<dbReference type="InterPro" id="IPR012698">
    <property type="entry name" value="PEnolPyrv_PMutase_core"/>
</dbReference>
<dbReference type="SUPFAM" id="SSF51621">
    <property type="entry name" value="Phosphoenolpyruvate/pyruvate domain"/>
    <property type="match status" value="1"/>
</dbReference>
<dbReference type="EC" id="5.4.2.9" evidence="2"/>
<evidence type="ECO:0000259" key="4">
    <source>
        <dbReference type="Pfam" id="PF12804"/>
    </source>
</evidence>
<dbReference type="GO" id="GO:0050188">
    <property type="term" value="F:phosphoenolpyruvate mutase activity"/>
    <property type="evidence" value="ECO:0007669"/>
    <property type="project" value="UniProtKB-EC"/>
</dbReference>
<dbReference type="CDD" id="cd02523">
    <property type="entry name" value="PC_cytidylyltransferase"/>
    <property type="match status" value="1"/>
</dbReference>
<dbReference type="AlphaFoldDB" id="A0A378XXN5"/>
<dbReference type="NCBIfam" id="TIGR02320">
    <property type="entry name" value="PEP_mutase"/>
    <property type="match status" value="1"/>
</dbReference>
<dbReference type="RefSeq" id="WP_019686871.1">
    <property type="nucleotide sequence ID" value="NZ_CP036496.1"/>
</dbReference>
<dbReference type="Gene3D" id="3.90.550.10">
    <property type="entry name" value="Spore Coat Polysaccharide Biosynthesis Protein SpsA, Chain A"/>
    <property type="match status" value="1"/>
</dbReference>
<evidence type="ECO:0000256" key="1">
    <source>
        <dbReference type="ARBA" id="ARBA00023235"/>
    </source>
</evidence>
<dbReference type="Gene3D" id="3.20.20.60">
    <property type="entry name" value="Phosphoenolpyruvate-binding domains"/>
    <property type="match status" value="1"/>
</dbReference>
<protein>
    <recommendedName>
        <fullName evidence="2">phosphoenolpyruvate mutase</fullName>
        <ecNumber evidence="2">5.4.2.9</ecNumber>
    </recommendedName>
</protein>
<evidence type="ECO:0000256" key="3">
    <source>
        <dbReference type="ARBA" id="ARBA00038455"/>
    </source>
</evidence>
<proteinExistence type="inferred from homology"/>
<keyword evidence="1 5" id="KW-0413">Isomerase</keyword>
<dbReference type="GO" id="GO:0016787">
    <property type="term" value="F:hydrolase activity"/>
    <property type="evidence" value="ECO:0007669"/>
    <property type="project" value="UniProtKB-KW"/>
</dbReference>
<dbReference type="CDD" id="cd00377">
    <property type="entry name" value="ICL_PEPM"/>
    <property type="match status" value="1"/>
</dbReference>
<accession>A0A378XXN5</accession>
<dbReference type="InterPro" id="IPR029044">
    <property type="entry name" value="Nucleotide-diphossugar_trans"/>
</dbReference>
<dbReference type="InterPro" id="IPR039556">
    <property type="entry name" value="ICL/PEPM"/>
</dbReference>
<dbReference type="GeneID" id="93350652"/>
<sequence length="532" mass="59168">MKKTQLLKQMITSSTLDFIMEAHNGISAKIVEEAGFKGIWGSGLTISASLGVRDNNEASWTQVLDVMEFMNDATSLPILLDGDTGYGNFNNMRRLVRKLEQRGVAGVCIEDKLFPKTNSFISGETQPLADMDEFCGKIQAAKETQSDDDFCVVARLESFIAGWGLDEALRRAEAYRLAGADAILVHSKKADSSDIEAFMREWGNRHPVVIVPTKYYSTPSDRFRELGINMVIWANHTLRSAIHSMQQTVRQIYKDQSLINVEGKITTVSEIFKLQGADELKEAEKKYLPTSGKKVNALILAASQGNLGELTREIPKTLLKVSGKPILSMQVDDLNKVGIKDISVVRGFAKENVKLNNISTIDNDQFASTQELYSLYLAKDKIGNDTTVISYGDIIYKNYILNDLLNDTNDITIVVDADAEVSENNQDLVVTEKPYSKNLYSSAVKLVSVSKSSVKQQFNGEFIGLWKVSAHGADIVKTVLKRLSKENKFHTLTLTDLFNELVKIHSVAVKFIKGDWLDVDTIVDLQKAGEML</sequence>
<dbReference type="InterPro" id="IPR015813">
    <property type="entry name" value="Pyrv/PenolPyrv_kinase-like_dom"/>
</dbReference>
<comment type="similarity">
    <text evidence="3">Belongs to the isocitrate lyase/PEP mutase superfamily. PEP mutase family.</text>
</comment>
<dbReference type="PANTHER" id="PTHR42905:SF7">
    <property type="entry name" value="PHOSPHOENOLPYRUVATE PHOSPHOMUTASE"/>
    <property type="match status" value="1"/>
</dbReference>
<dbReference type="SUPFAM" id="SSF53448">
    <property type="entry name" value="Nucleotide-diphospho-sugar transferases"/>
    <property type="match status" value="1"/>
</dbReference>
<evidence type="ECO:0000313" key="6">
    <source>
        <dbReference type="Proteomes" id="UP000254400"/>
    </source>
</evidence>
<dbReference type="Proteomes" id="UP000254400">
    <property type="component" value="Unassembled WGS sequence"/>
</dbReference>
<dbReference type="Pfam" id="PF12804">
    <property type="entry name" value="NTP_transf_3"/>
    <property type="match status" value="1"/>
</dbReference>
<dbReference type="Pfam" id="PF13714">
    <property type="entry name" value="PEP_mutase"/>
    <property type="match status" value="1"/>
</dbReference>
<dbReference type="PANTHER" id="PTHR42905">
    <property type="entry name" value="PHOSPHOENOLPYRUVATE CARBOXYLASE"/>
    <property type="match status" value="1"/>
</dbReference>
<evidence type="ECO:0000256" key="2">
    <source>
        <dbReference type="ARBA" id="ARBA00024063"/>
    </source>
</evidence>
<feature type="domain" description="MobA-like NTP transferase" evidence="4">
    <location>
        <begin position="297"/>
        <end position="414"/>
    </location>
</feature>
<reference evidence="5 6" key="1">
    <citation type="submission" date="2018-06" db="EMBL/GenBank/DDBJ databases">
        <authorList>
            <consortium name="Pathogen Informatics"/>
            <person name="Doyle S."/>
        </authorList>
    </citation>
    <scope>NUCLEOTIDE SEQUENCE [LARGE SCALE GENOMIC DNA]</scope>
    <source>
        <strain evidence="5 6">NCTC10343</strain>
    </source>
</reference>
<gene>
    <name evidence="5" type="primary">pphA</name>
    <name evidence="5" type="ORF">NCTC10343_01871</name>
</gene>
<evidence type="ECO:0000313" key="5">
    <source>
        <dbReference type="EMBL" id="SUA68774.1"/>
    </source>
</evidence>
<dbReference type="EMBL" id="UGSC01000001">
    <property type="protein sequence ID" value="SUA68774.1"/>
    <property type="molecule type" value="Genomic_DNA"/>
</dbReference>